<protein>
    <submittedName>
        <fullName evidence="2">Uncharacterized protein</fullName>
    </submittedName>
</protein>
<organism evidence="2 3">
    <name type="scientific">Cymbomonas tetramitiformis</name>
    <dbReference type="NCBI Taxonomy" id="36881"/>
    <lineage>
        <taxon>Eukaryota</taxon>
        <taxon>Viridiplantae</taxon>
        <taxon>Chlorophyta</taxon>
        <taxon>Pyramimonadophyceae</taxon>
        <taxon>Pyramimonadales</taxon>
        <taxon>Pyramimonadaceae</taxon>
        <taxon>Cymbomonas</taxon>
    </lineage>
</organism>
<sequence length="134" mass="14343">MYSSPEVVAPGAWQYVVVGVNGEERRIRQGWVLEDATKAKECVLRARFNFDSLAVRLYTRFTPDFVLGAKAVDGDTIEEETDNADKSGSESGQETEDGDGKEQGSLDHDALDTAGGGALGEAAGLSQGRETVDE</sequence>
<proteinExistence type="predicted"/>
<evidence type="ECO:0000313" key="3">
    <source>
        <dbReference type="Proteomes" id="UP001190700"/>
    </source>
</evidence>
<gene>
    <name evidence="2" type="ORF">CYMTET_14837</name>
</gene>
<dbReference type="EMBL" id="LGRX02006239">
    <property type="protein sequence ID" value="KAK3277137.1"/>
    <property type="molecule type" value="Genomic_DNA"/>
</dbReference>
<dbReference type="AlphaFoldDB" id="A0AAE0GFP5"/>
<evidence type="ECO:0000313" key="2">
    <source>
        <dbReference type="EMBL" id="KAK3277137.1"/>
    </source>
</evidence>
<evidence type="ECO:0000256" key="1">
    <source>
        <dbReference type="SAM" id="MobiDB-lite"/>
    </source>
</evidence>
<reference evidence="2 3" key="1">
    <citation type="journal article" date="2015" name="Genome Biol. Evol.">
        <title>Comparative Genomics of a Bacterivorous Green Alga Reveals Evolutionary Causalities and Consequences of Phago-Mixotrophic Mode of Nutrition.</title>
        <authorList>
            <person name="Burns J.A."/>
            <person name="Paasch A."/>
            <person name="Narechania A."/>
            <person name="Kim E."/>
        </authorList>
    </citation>
    <scope>NUCLEOTIDE SEQUENCE [LARGE SCALE GENOMIC DNA]</scope>
    <source>
        <strain evidence="2 3">PLY_AMNH</strain>
    </source>
</reference>
<feature type="region of interest" description="Disordered" evidence="1">
    <location>
        <begin position="71"/>
        <end position="134"/>
    </location>
</feature>
<name>A0AAE0GFP5_9CHLO</name>
<dbReference type="Proteomes" id="UP001190700">
    <property type="component" value="Unassembled WGS sequence"/>
</dbReference>
<keyword evidence="3" id="KW-1185">Reference proteome</keyword>
<comment type="caution">
    <text evidence="2">The sequence shown here is derived from an EMBL/GenBank/DDBJ whole genome shotgun (WGS) entry which is preliminary data.</text>
</comment>
<feature type="compositionally biased region" description="Basic and acidic residues" evidence="1">
    <location>
        <begin position="98"/>
        <end position="111"/>
    </location>
</feature>
<accession>A0AAE0GFP5</accession>